<sequence>MTLKTVSTRNEVKLIETTLRKYTTYQAGKLNLKKQLYAIIPSTIELKEIDIIDRNNFIIQLNNENEYILAMNLYKDLLKYSLITESIDIAVEQLDLTEFAFVQFRYFENKTMKEISIEMGYGEKHLFNLRRRLLGKLLISLKSLTSQNL</sequence>
<reference evidence="1 2" key="1">
    <citation type="submission" date="2023-03" db="EMBL/GenBank/DDBJ databases">
        <title>Bacillus Genome Sequencing.</title>
        <authorList>
            <person name="Dunlap C."/>
        </authorList>
    </citation>
    <scope>NUCLEOTIDE SEQUENCE [LARGE SCALE GENOMIC DNA]</scope>
    <source>
        <strain evidence="1 2">B-4107</strain>
    </source>
</reference>
<keyword evidence="2" id="KW-1185">Reference proteome</keyword>
<evidence type="ECO:0000313" key="2">
    <source>
        <dbReference type="Proteomes" id="UP001341820"/>
    </source>
</evidence>
<dbReference type="EMBL" id="JAROAS010000063">
    <property type="protein sequence ID" value="MED4130287.1"/>
    <property type="molecule type" value="Genomic_DNA"/>
</dbReference>
<dbReference type="InterPro" id="IPR013324">
    <property type="entry name" value="RNA_pol_sigma_r3/r4-like"/>
</dbReference>
<dbReference type="SUPFAM" id="SSF88659">
    <property type="entry name" value="Sigma3 and sigma4 domains of RNA polymerase sigma factors"/>
    <property type="match status" value="1"/>
</dbReference>
<protein>
    <recommendedName>
        <fullName evidence="3">Sigma-70 family RNA polymerase sigma factor</fullName>
    </recommendedName>
</protein>
<dbReference type="Proteomes" id="UP001341820">
    <property type="component" value="Unassembled WGS sequence"/>
</dbReference>
<name>A0ABU6NQ07_9BACI</name>
<organism evidence="1 2">
    <name type="scientific">Shouchella miscanthi</name>
    <dbReference type="NCBI Taxonomy" id="2598861"/>
    <lineage>
        <taxon>Bacteria</taxon>
        <taxon>Bacillati</taxon>
        <taxon>Bacillota</taxon>
        <taxon>Bacilli</taxon>
        <taxon>Bacillales</taxon>
        <taxon>Bacillaceae</taxon>
        <taxon>Shouchella</taxon>
    </lineage>
</organism>
<proteinExistence type="predicted"/>
<gene>
    <name evidence="1" type="ORF">P5F74_19440</name>
</gene>
<evidence type="ECO:0008006" key="3">
    <source>
        <dbReference type="Google" id="ProtNLM"/>
    </source>
</evidence>
<accession>A0ABU6NQ07</accession>
<dbReference type="RefSeq" id="WP_328238908.1">
    <property type="nucleotide sequence ID" value="NZ_JAROAS010000063.1"/>
</dbReference>
<comment type="caution">
    <text evidence="1">The sequence shown here is derived from an EMBL/GenBank/DDBJ whole genome shotgun (WGS) entry which is preliminary data.</text>
</comment>
<evidence type="ECO:0000313" key="1">
    <source>
        <dbReference type="EMBL" id="MED4130287.1"/>
    </source>
</evidence>